<dbReference type="Proteomes" id="UP001519460">
    <property type="component" value="Unassembled WGS sequence"/>
</dbReference>
<feature type="region of interest" description="Disordered" evidence="1">
    <location>
        <begin position="78"/>
        <end position="98"/>
    </location>
</feature>
<sequence length="98" mass="10912">MSGAGPTSFLQGGKPQPIPKNPAVRRPNPALTFYRESARSHRKPPVHFRYTITADDAKPDQDGIHIRLSQTAISFNKPTDTKKLAGQRELGKYSRREG</sequence>
<feature type="region of interest" description="Disordered" evidence="1">
    <location>
        <begin position="1"/>
        <end position="28"/>
    </location>
</feature>
<name>A0ABD0LMC9_9CAEN</name>
<feature type="compositionally biased region" description="Basic and acidic residues" evidence="1">
    <location>
        <begin position="89"/>
        <end position="98"/>
    </location>
</feature>
<dbReference type="AlphaFoldDB" id="A0ABD0LMC9"/>
<accession>A0ABD0LMC9</accession>
<evidence type="ECO:0000256" key="1">
    <source>
        <dbReference type="SAM" id="MobiDB-lite"/>
    </source>
</evidence>
<proteinExistence type="predicted"/>
<comment type="caution">
    <text evidence="2">The sequence shown here is derived from an EMBL/GenBank/DDBJ whole genome shotgun (WGS) entry which is preliminary data.</text>
</comment>
<gene>
    <name evidence="2" type="ORF">BaRGS_00008260</name>
</gene>
<evidence type="ECO:0000313" key="3">
    <source>
        <dbReference type="Proteomes" id="UP001519460"/>
    </source>
</evidence>
<keyword evidence="3" id="KW-1185">Reference proteome</keyword>
<organism evidence="2 3">
    <name type="scientific">Batillaria attramentaria</name>
    <dbReference type="NCBI Taxonomy" id="370345"/>
    <lineage>
        <taxon>Eukaryota</taxon>
        <taxon>Metazoa</taxon>
        <taxon>Spiralia</taxon>
        <taxon>Lophotrochozoa</taxon>
        <taxon>Mollusca</taxon>
        <taxon>Gastropoda</taxon>
        <taxon>Caenogastropoda</taxon>
        <taxon>Sorbeoconcha</taxon>
        <taxon>Cerithioidea</taxon>
        <taxon>Batillariidae</taxon>
        <taxon>Batillaria</taxon>
    </lineage>
</organism>
<reference evidence="2 3" key="1">
    <citation type="journal article" date="2023" name="Sci. Data">
        <title>Genome assembly of the Korean intertidal mud-creeper Batillaria attramentaria.</title>
        <authorList>
            <person name="Patra A.K."/>
            <person name="Ho P.T."/>
            <person name="Jun S."/>
            <person name="Lee S.J."/>
            <person name="Kim Y."/>
            <person name="Won Y.J."/>
        </authorList>
    </citation>
    <scope>NUCLEOTIDE SEQUENCE [LARGE SCALE GENOMIC DNA]</scope>
    <source>
        <strain evidence="2">Wonlab-2016</strain>
    </source>
</reference>
<evidence type="ECO:0000313" key="2">
    <source>
        <dbReference type="EMBL" id="KAK7500353.1"/>
    </source>
</evidence>
<protein>
    <submittedName>
        <fullName evidence="2">Uncharacterized protein</fullName>
    </submittedName>
</protein>
<dbReference type="EMBL" id="JACVVK020000037">
    <property type="protein sequence ID" value="KAK7500353.1"/>
    <property type="molecule type" value="Genomic_DNA"/>
</dbReference>